<sequence>MTAIDNNQEWSMGIIRKWFYRVRLALLMYGFAWVMRVAGMINREFSARLAETDFVFIMASKEDDTARYFQCANGRLRSGRRPIPRDFGLIWKDNQAGGRAMMDMLMGKPKALYRAVVNGVLLLEGDAKSIAWFMETVNRLNRVFRPKKKKAVHTEK</sequence>
<dbReference type="AlphaFoldDB" id="A8ZZN7"/>
<protein>
    <recommendedName>
        <fullName evidence="4">SCP2 domain-containing protein</fullName>
    </recommendedName>
</protein>
<dbReference type="EMBL" id="CP000859">
    <property type="protein sequence ID" value="ABW68909.1"/>
    <property type="molecule type" value="Genomic_DNA"/>
</dbReference>
<gene>
    <name evidence="2" type="ordered locus">Dole_3106</name>
</gene>
<dbReference type="HOGENOM" id="CLU_1683742_0_0_7"/>
<feature type="transmembrane region" description="Helical" evidence="1">
    <location>
        <begin position="18"/>
        <end position="38"/>
    </location>
</feature>
<reference evidence="2 3" key="1">
    <citation type="submission" date="2007-10" db="EMBL/GenBank/DDBJ databases">
        <title>Complete sequence of Desulfococcus oleovorans Hxd3.</title>
        <authorList>
            <consortium name="US DOE Joint Genome Institute"/>
            <person name="Copeland A."/>
            <person name="Lucas S."/>
            <person name="Lapidus A."/>
            <person name="Barry K."/>
            <person name="Glavina del Rio T."/>
            <person name="Dalin E."/>
            <person name="Tice H."/>
            <person name="Pitluck S."/>
            <person name="Kiss H."/>
            <person name="Brettin T."/>
            <person name="Bruce D."/>
            <person name="Detter J.C."/>
            <person name="Han C."/>
            <person name="Schmutz J."/>
            <person name="Larimer F."/>
            <person name="Land M."/>
            <person name="Hauser L."/>
            <person name="Kyrpides N."/>
            <person name="Kim E."/>
            <person name="Wawrik B."/>
            <person name="Richardson P."/>
        </authorList>
    </citation>
    <scope>NUCLEOTIDE SEQUENCE [LARGE SCALE GENOMIC DNA]</scope>
    <source>
        <strain evidence="3">DSM 6200 / JCM 39069 / Hxd3</strain>
    </source>
</reference>
<keyword evidence="1" id="KW-0812">Transmembrane</keyword>
<evidence type="ECO:0008006" key="4">
    <source>
        <dbReference type="Google" id="ProtNLM"/>
    </source>
</evidence>
<dbReference type="Proteomes" id="UP000008561">
    <property type="component" value="Chromosome"/>
</dbReference>
<name>A8ZZN7_DESOH</name>
<evidence type="ECO:0000256" key="1">
    <source>
        <dbReference type="SAM" id="Phobius"/>
    </source>
</evidence>
<dbReference type="RefSeq" id="WP_012176519.1">
    <property type="nucleotide sequence ID" value="NC_009943.1"/>
</dbReference>
<organism evidence="2 3">
    <name type="scientific">Desulfosudis oleivorans (strain DSM 6200 / JCM 39069 / Hxd3)</name>
    <name type="common">Desulfococcus oleovorans</name>
    <dbReference type="NCBI Taxonomy" id="96561"/>
    <lineage>
        <taxon>Bacteria</taxon>
        <taxon>Pseudomonadati</taxon>
        <taxon>Thermodesulfobacteriota</taxon>
        <taxon>Desulfobacteria</taxon>
        <taxon>Desulfobacterales</taxon>
        <taxon>Desulfosudaceae</taxon>
        <taxon>Desulfosudis</taxon>
    </lineage>
</organism>
<dbReference type="OrthoDB" id="9866046at2"/>
<proteinExistence type="predicted"/>
<dbReference type="KEGG" id="dol:Dole_3106"/>
<evidence type="ECO:0000313" key="3">
    <source>
        <dbReference type="Proteomes" id="UP000008561"/>
    </source>
</evidence>
<accession>A8ZZN7</accession>
<dbReference type="eggNOG" id="ENOG503478I">
    <property type="taxonomic scope" value="Bacteria"/>
</dbReference>
<keyword evidence="3" id="KW-1185">Reference proteome</keyword>
<evidence type="ECO:0000313" key="2">
    <source>
        <dbReference type="EMBL" id="ABW68909.1"/>
    </source>
</evidence>
<keyword evidence="1" id="KW-1133">Transmembrane helix</keyword>
<keyword evidence="1" id="KW-0472">Membrane</keyword>